<dbReference type="SUPFAM" id="SSF46626">
    <property type="entry name" value="Cytochrome c"/>
    <property type="match status" value="1"/>
</dbReference>
<dbReference type="AlphaFoldDB" id="A4CG99"/>
<dbReference type="InterPro" id="IPR036909">
    <property type="entry name" value="Cyt_c-like_dom_sf"/>
</dbReference>
<evidence type="ECO:0000256" key="4">
    <source>
        <dbReference type="PROSITE-ProRule" id="PRU00433"/>
    </source>
</evidence>
<evidence type="ECO:0000256" key="2">
    <source>
        <dbReference type="ARBA" id="ARBA00022723"/>
    </source>
</evidence>
<dbReference type="OrthoDB" id="9809720at2"/>
<dbReference type="STRING" id="313596.RB2501_03645"/>
<evidence type="ECO:0000313" key="7">
    <source>
        <dbReference type="EMBL" id="EAR15957.1"/>
    </source>
</evidence>
<keyword evidence="2 4" id="KW-0479">Metal-binding</keyword>
<evidence type="ECO:0000313" key="8">
    <source>
        <dbReference type="Proteomes" id="UP000009049"/>
    </source>
</evidence>
<accession>A4CG99</accession>
<feature type="chain" id="PRO_5002666095" evidence="5">
    <location>
        <begin position="27"/>
        <end position="199"/>
    </location>
</feature>
<keyword evidence="7" id="KW-0449">Lipoprotein</keyword>
<dbReference type="RefSeq" id="WP_012813652.1">
    <property type="nucleotide sequence ID" value="NC_013222.1"/>
</dbReference>
<dbReference type="EMBL" id="CP001712">
    <property type="protein sequence ID" value="EAR15957.1"/>
    <property type="molecule type" value="Genomic_DNA"/>
</dbReference>
<name>A4CG99_ROBBH</name>
<dbReference type="Gene3D" id="1.10.760.10">
    <property type="entry name" value="Cytochrome c-like domain"/>
    <property type="match status" value="1"/>
</dbReference>
<dbReference type="InterPro" id="IPR009056">
    <property type="entry name" value="Cyt_c-like_dom"/>
</dbReference>
<dbReference type="eggNOG" id="COG2010">
    <property type="taxonomic scope" value="Bacteria"/>
</dbReference>
<dbReference type="GO" id="GO:0046872">
    <property type="term" value="F:metal ion binding"/>
    <property type="evidence" value="ECO:0007669"/>
    <property type="project" value="UniProtKB-KW"/>
</dbReference>
<feature type="domain" description="Cytochrome c" evidence="6">
    <location>
        <begin position="44"/>
        <end position="184"/>
    </location>
</feature>
<evidence type="ECO:0000256" key="3">
    <source>
        <dbReference type="ARBA" id="ARBA00023004"/>
    </source>
</evidence>
<dbReference type="Proteomes" id="UP000009049">
    <property type="component" value="Chromosome"/>
</dbReference>
<dbReference type="GO" id="GO:0009055">
    <property type="term" value="F:electron transfer activity"/>
    <property type="evidence" value="ECO:0007669"/>
    <property type="project" value="InterPro"/>
</dbReference>
<dbReference type="KEGG" id="rbi:RB2501_03645"/>
<reference evidence="7 8" key="1">
    <citation type="journal article" date="2009" name="J. Bacteriol.">
        <title>Complete genome sequence of Robiginitalea biformata HTCC2501.</title>
        <authorList>
            <person name="Oh H.M."/>
            <person name="Giovannoni S.J."/>
            <person name="Lee K."/>
            <person name="Ferriera S."/>
            <person name="Johnson J."/>
            <person name="Cho J.C."/>
        </authorList>
    </citation>
    <scope>NUCLEOTIDE SEQUENCE [LARGE SCALE GENOMIC DNA]</scope>
    <source>
        <strain evidence="8">ATCC BAA-864 / HTCC2501 / KCTC 12146</strain>
    </source>
</reference>
<protein>
    <submittedName>
        <fullName evidence="7">Putative lipoprotein</fullName>
    </submittedName>
</protein>
<dbReference type="HOGENOM" id="CLU_117226_2_0_10"/>
<dbReference type="PANTHER" id="PTHR35008:SF4">
    <property type="entry name" value="BLL4482 PROTEIN"/>
    <property type="match status" value="1"/>
</dbReference>
<evidence type="ECO:0000259" key="6">
    <source>
        <dbReference type="PROSITE" id="PS51007"/>
    </source>
</evidence>
<dbReference type="GO" id="GO:0020037">
    <property type="term" value="F:heme binding"/>
    <property type="evidence" value="ECO:0007669"/>
    <property type="project" value="InterPro"/>
</dbReference>
<evidence type="ECO:0000256" key="5">
    <source>
        <dbReference type="SAM" id="SignalP"/>
    </source>
</evidence>
<sequence length="199" mass="21262">MKTKIHLCLSGLFLAALMGSSCKEQATQTTMATAGSPAETSETDRLARGEYLVGVIGCADCHTPKKMTERGPVPDMDKYMMGYDASQAMPPVPESVPIGPWVLFKGDLTAAVGPWGTTYAANLTPDDTGIGTWTLDQFGKAVREGKFKGLDGGRPIMPPMPVEAYSKLSDADLEAIFTYLKSLKPVRNVVPAYMPPSGP</sequence>
<keyword evidence="5" id="KW-0732">Signal</keyword>
<keyword evidence="8" id="KW-1185">Reference proteome</keyword>
<proteinExistence type="predicted"/>
<dbReference type="InterPro" id="IPR051459">
    <property type="entry name" value="Cytochrome_c-type_DH"/>
</dbReference>
<feature type="signal peptide" evidence="5">
    <location>
        <begin position="1"/>
        <end position="26"/>
    </location>
</feature>
<organism evidence="7 8">
    <name type="scientific">Robiginitalea biformata (strain ATCC BAA-864 / DSM 15991 / KCTC 12146 / HTCC2501)</name>
    <dbReference type="NCBI Taxonomy" id="313596"/>
    <lineage>
        <taxon>Bacteria</taxon>
        <taxon>Pseudomonadati</taxon>
        <taxon>Bacteroidota</taxon>
        <taxon>Flavobacteriia</taxon>
        <taxon>Flavobacteriales</taxon>
        <taxon>Flavobacteriaceae</taxon>
        <taxon>Robiginitalea</taxon>
    </lineage>
</organism>
<dbReference type="PROSITE" id="PS51007">
    <property type="entry name" value="CYTC"/>
    <property type="match status" value="1"/>
</dbReference>
<keyword evidence="3 4" id="KW-0408">Iron</keyword>
<keyword evidence="1 4" id="KW-0349">Heme</keyword>
<dbReference type="PROSITE" id="PS51257">
    <property type="entry name" value="PROKAR_LIPOPROTEIN"/>
    <property type="match status" value="1"/>
</dbReference>
<gene>
    <name evidence="7" type="ordered locus">RB2501_03645</name>
</gene>
<dbReference type="PANTHER" id="PTHR35008">
    <property type="entry name" value="BLL4482 PROTEIN-RELATED"/>
    <property type="match status" value="1"/>
</dbReference>
<evidence type="ECO:0000256" key="1">
    <source>
        <dbReference type="ARBA" id="ARBA00022617"/>
    </source>
</evidence>